<dbReference type="InterPro" id="IPR036942">
    <property type="entry name" value="Beta-barrel_TonB_sf"/>
</dbReference>
<evidence type="ECO:0000256" key="4">
    <source>
        <dbReference type="SAM" id="MobiDB-lite"/>
    </source>
</evidence>
<organism evidence="6 7">
    <name type="scientific">Pseudidiomarina taiwanensis</name>
    <dbReference type="NCBI Taxonomy" id="337250"/>
    <lineage>
        <taxon>Bacteria</taxon>
        <taxon>Pseudomonadati</taxon>
        <taxon>Pseudomonadota</taxon>
        <taxon>Gammaproteobacteria</taxon>
        <taxon>Alteromonadales</taxon>
        <taxon>Idiomarinaceae</taxon>
        <taxon>Pseudidiomarina</taxon>
    </lineage>
</organism>
<evidence type="ECO:0000313" key="6">
    <source>
        <dbReference type="EMBL" id="RUO78373.1"/>
    </source>
</evidence>
<evidence type="ECO:0000256" key="3">
    <source>
        <dbReference type="ARBA" id="ARBA00023237"/>
    </source>
</evidence>
<dbReference type="EMBL" id="PIQG01000002">
    <property type="protein sequence ID" value="RUO78373.1"/>
    <property type="molecule type" value="Genomic_DNA"/>
</dbReference>
<sequence length="924" mass="103214">MLTTSLLLASLAGAAPPETEGAAPLKIGGAAPTLFAGATPLQPAVELNPKGGAAPPEKRLTSAEKEGAAPSGVEGAAPSFEVMERIIVLGRKYAPESMSVHGEYDLSREFIEGQPLGNGNISDMLTILPGIQGSESSVTASLQAEIRAQLFSISGAQPWQTGFYFNGVKNNSRLDPAASERSPAQINDVQGHPQATFINAELVESVSVYDSNIPARFGGFSGGVVDVKARSNRVSEPRFSLTVRASDSAWNRYEIIDERRYNGTDEAQNELDETLQQPEFSKRTVNLSGATPIGEDYALNFSLSRTTSTITELSLRQPELTKRESVSSAVHFTSFNWWFDEVTISASHSPYQGQYLLTDVARSNFDIDGGGSTASARASKQFDKFKLETQVNYSFSENSRRAPNSYLPWYRAPGKDWGLNIGEIPFSVEGGYGDIDKEQEAVSFELRLQPNPWQWGRAEHQLEFGVQSDYTELRRFRRETGLVYNSPYRDANIDCRGQTLDCIEQSFAISLAELAAQLGGAIDFSNPEHVAAYQQNLLTRGQAFQYRRVYPLENILVDLTEASAYLEHDIRYQDWQFNLGLRADYDNFLEQFNIAPRLQIGRDFGSNKRLIIGANRYYAANLLTYKIREQQRSYITQYRPLSAGVVQDWTTSATAQRFRYRFDDVRTPYSDEASIAWKQYLGGGVFSIKAVQRWQRDQLSRGDSIERDGLTEIFQTNGGSGQHQRLTLSYQKQFGDHGIWAHTSYTRNETDAESYDASVDNTPEDEIVFFARPGANGMLNYQLVSLDDLTRLQSDFSRPLTATIALRSFWSDSWSTSLNARYVGEYESAENTGLLREISRGDVICSDCDISALNYPVYEQVTRRARTLFDLSAQYNWQINAAHALRFTMEISNLLDARTYAIGANQAGIETGRAFWFGVSYAWQ</sequence>
<comment type="subcellular location">
    <subcellularLocation>
        <location evidence="1">Cell outer membrane</location>
    </subcellularLocation>
</comment>
<comment type="caution">
    <text evidence="6">The sequence shown here is derived from an EMBL/GenBank/DDBJ whole genome shotgun (WGS) entry which is preliminary data.</text>
</comment>
<evidence type="ECO:0000256" key="2">
    <source>
        <dbReference type="ARBA" id="ARBA00023136"/>
    </source>
</evidence>
<dbReference type="InterPro" id="IPR012910">
    <property type="entry name" value="Plug_dom"/>
</dbReference>
<dbReference type="Proteomes" id="UP000288279">
    <property type="component" value="Unassembled WGS sequence"/>
</dbReference>
<dbReference type="OrthoDB" id="9766643at2"/>
<feature type="compositionally biased region" description="Basic and acidic residues" evidence="4">
    <location>
        <begin position="56"/>
        <end position="67"/>
    </location>
</feature>
<protein>
    <recommendedName>
        <fullName evidence="5">TonB-dependent receptor plug domain-containing protein</fullName>
    </recommendedName>
</protein>
<dbReference type="AlphaFoldDB" id="A0A432ZKD5"/>
<reference evidence="6 7" key="1">
    <citation type="journal article" date="2011" name="Front. Microbiol.">
        <title>Genomic signatures of strain selection and enhancement in Bacillus atrophaeus var. globigii, a historical biowarfare simulant.</title>
        <authorList>
            <person name="Gibbons H.S."/>
            <person name="Broomall S.M."/>
            <person name="McNew L.A."/>
            <person name="Daligault H."/>
            <person name="Chapman C."/>
            <person name="Bruce D."/>
            <person name="Karavis M."/>
            <person name="Krepps M."/>
            <person name="McGregor P.A."/>
            <person name="Hong C."/>
            <person name="Park K.H."/>
            <person name="Akmal A."/>
            <person name="Feldman A."/>
            <person name="Lin J.S."/>
            <person name="Chang W.E."/>
            <person name="Higgs B.W."/>
            <person name="Demirev P."/>
            <person name="Lindquist J."/>
            <person name="Liem A."/>
            <person name="Fochler E."/>
            <person name="Read T.D."/>
            <person name="Tapia R."/>
            <person name="Johnson S."/>
            <person name="Bishop-Lilly K.A."/>
            <person name="Detter C."/>
            <person name="Han C."/>
            <person name="Sozhamannan S."/>
            <person name="Rosenzweig C.N."/>
            <person name="Skowronski E.W."/>
        </authorList>
    </citation>
    <scope>NUCLEOTIDE SEQUENCE [LARGE SCALE GENOMIC DNA]</scope>
    <source>
        <strain evidence="6 7">PIT1</strain>
    </source>
</reference>
<dbReference type="GO" id="GO:0009279">
    <property type="term" value="C:cell outer membrane"/>
    <property type="evidence" value="ECO:0007669"/>
    <property type="project" value="UniProtKB-SubCell"/>
</dbReference>
<dbReference type="Gene3D" id="2.170.130.10">
    <property type="entry name" value="TonB-dependent receptor, plug domain"/>
    <property type="match status" value="1"/>
</dbReference>
<keyword evidence="2" id="KW-0472">Membrane</keyword>
<feature type="region of interest" description="Disordered" evidence="4">
    <location>
        <begin position="45"/>
        <end position="74"/>
    </location>
</feature>
<dbReference type="SUPFAM" id="SSF56935">
    <property type="entry name" value="Porins"/>
    <property type="match status" value="1"/>
</dbReference>
<name>A0A432ZKD5_9GAMM</name>
<evidence type="ECO:0000313" key="7">
    <source>
        <dbReference type="Proteomes" id="UP000288279"/>
    </source>
</evidence>
<keyword evidence="7" id="KW-1185">Reference proteome</keyword>
<accession>A0A432ZKD5</accession>
<dbReference type="InterPro" id="IPR037066">
    <property type="entry name" value="Plug_dom_sf"/>
</dbReference>
<dbReference type="RefSeq" id="WP_126826542.1">
    <property type="nucleotide sequence ID" value="NZ_PIQG01000002.1"/>
</dbReference>
<dbReference type="Pfam" id="PF07715">
    <property type="entry name" value="Plug"/>
    <property type="match status" value="1"/>
</dbReference>
<keyword evidence="3" id="KW-0998">Cell outer membrane</keyword>
<evidence type="ECO:0000259" key="5">
    <source>
        <dbReference type="Pfam" id="PF07715"/>
    </source>
</evidence>
<evidence type="ECO:0000256" key="1">
    <source>
        <dbReference type="ARBA" id="ARBA00004442"/>
    </source>
</evidence>
<dbReference type="Gene3D" id="2.40.170.20">
    <property type="entry name" value="TonB-dependent receptor, beta-barrel domain"/>
    <property type="match status" value="1"/>
</dbReference>
<feature type="domain" description="TonB-dependent receptor plug" evidence="5">
    <location>
        <begin position="106"/>
        <end position="223"/>
    </location>
</feature>
<gene>
    <name evidence="6" type="ORF">CWI83_04910</name>
</gene>
<proteinExistence type="predicted"/>